<evidence type="ECO:0000256" key="1">
    <source>
        <dbReference type="SAM" id="Phobius"/>
    </source>
</evidence>
<evidence type="ECO:0000313" key="2">
    <source>
        <dbReference type="EMBL" id="CAB4862892.1"/>
    </source>
</evidence>
<sequence length="106" mass="11149">MVFSALNSLIGIIGLVTLIFKVFTFIDCLTRRAELFPAAGKQTKVFWLVILGIASVWNFINSSPIGIINLIGIVAALVYAVDVRPALRDLGGGPRGGSGSGSATGW</sequence>
<dbReference type="AlphaFoldDB" id="A0A6J7CVY3"/>
<name>A0A6J7CVY3_9ZZZZ</name>
<accession>A0A6J7CVY3</accession>
<feature type="transmembrane region" description="Helical" evidence="1">
    <location>
        <begin position="45"/>
        <end position="60"/>
    </location>
</feature>
<proteinExistence type="predicted"/>
<dbReference type="InterPro" id="IPR019662">
    <property type="entry name" value="DUF2516"/>
</dbReference>
<dbReference type="Pfam" id="PF10724">
    <property type="entry name" value="DUF2516"/>
    <property type="match status" value="1"/>
</dbReference>
<gene>
    <name evidence="2" type="ORF">UFOPK3401_00345</name>
</gene>
<organism evidence="2">
    <name type="scientific">freshwater metagenome</name>
    <dbReference type="NCBI Taxonomy" id="449393"/>
    <lineage>
        <taxon>unclassified sequences</taxon>
        <taxon>metagenomes</taxon>
        <taxon>ecological metagenomes</taxon>
    </lineage>
</organism>
<protein>
    <submittedName>
        <fullName evidence="2">Unannotated protein</fullName>
    </submittedName>
</protein>
<keyword evidence="1" id="KW-0472">Membrane</keyword>
<dbReference type="EMBL" id="CAFBLM010000009">
    <property type="protein sequence ID" value="CAB4862892.1"/>
    <property type="molecule type" value="Genomic_DNA"/>
</dbReference>
<feature type="transmembrane region" description="Helical" evidence="1">
    <location>
        <begin position="6"/>
        <end position="24"/>
    </location>
</feature>
<keyword evidence="1" id="KW-0812">Transmembrane</keyword>
<keyword evidence="1" id="KW-1133">Transmembrane helix</keyword>
<reference evidence="2" key="1">
    <citation type="submission" date="2020-05" db="EMBL/GenBank/DDBJ databases">
        <authorList>
            <person name="Chiriac C."/>
            <person name="Salcher M."/>
            <person name="Ghai R."/>
            <person name="Kavagutti S V."/>
        </authorList>
    </citation>
    <scope>NUCLEOTIDE SEQUENCE</scope>
</reference>